<protein>
    <submittedName>
        <fullName evidence="1">Uncharacterized protein</fullName>
    </submittedName>
</protein>
<accession>A0A3L6TBY3</accession>
<keyword evidence="2" id="KW-1185">Reference proteome</keyword>
<dbReference type="Proteomes" id="UP000275267">
    <property type="component" value="Unassembled WGS sequence"/>
</dbReference>
<evidence type="ECO:0000313" key="2">
    <source>
        <dbReference type="Proteomes" id="UP000275267"/>
    </source>
</evidence>
<reference evidence="2" key="1">
    <citation type="journal article" date="2019" name="Nat. Commun.">
        <title>The genome of broomcorn millet.</title>
        <authorList>
            <person name="Zou C."/>
            <person name="Miki D."/>
            <person name="Li D."/>
            <person name="Tang Q."/>
            <person name="Xiao L."/>
            <person name="Rajput S."/>
            <person name="Deng P."/>
            <person name="Jia W."/>
            <person name="Huang R."/>
            <person name="Zhang M."/>
            <person name="Sun Y."/>
            <person name="Hu J."/>
            <person name="Fu X."/>
            <person name="Schnable P.S."/>
            <person name="Li F."/>
            <person name="Zhang H."/>
            <person name="Feng B."/>
            <person name="Zhu X."/>
            <person name="Liu R."/>
            <person name="Schnable J.C."/>
            <person name="Zhu J.-K."/>
            <person name="Zhang H."/>
        </authorList>
    </citation>
    <scope>NUCLEOTIDE SEQUENCE [LARGE SCALE GENOMIC DNA]</scope>
</reference>
<dbReference type="OrthoDB" id="10464175at2759"/>
<name>A0A3L6TBY3_PANMI</name>
<evidence type="ECO:0000313" key="1">
    <source>
        <dbReference type="EMBL" id="RLN34356.1"/>
    </source>
</evidence>
<dbReference type="AlphaFoldDB" id="A0A3L6TBY3"/>
<organism evidence="1 2">
    <name type="scientific">Panicum miliaceum</name>
    <name type="common">Proso millet</name>
    <name type="synonym">Broomcorn millet</name>
    <dbReference type="NCBI Taxonomy" id="4540"/>
    <lineage>
        <taxon>Eukaryota</taxon>
        <taxon>Viridiplantae</taxon>
        <taxon>Streptophyta</taxon>
        <taxon>Embryophyta</taxon>
        <taxon>Tracheophyta</taxon>
        <taxon>Spermatophyta</taxon>
        <taxon>Magnoliopsida</taxon>
        <taxon>Liliopsida</taxon>
        <taxon>Poales</taxon>
        <taxon>Poaceae</taxon>
        <taxon>PACMAD clade</taxon>
        <taxon>Panicoideae</taxon>
        <taxon>Panicodae</taxon>
        <taxon>Paniceae</taxon>
        <taxon>Panicinae</taxon>
        <taxon>Panicum</taxon>
        <taxon>Panicum sect. Panicum</taxon>
    </lineage>
</organism>
<proteinExistence type="predicted"/>
<sequence>MARWFQAHGGAKCPEFVRWALAHKGKASEVTYNPDDPPSAYNNPSVYTRINAYTEAGRQIHGPEWDLSARPLDGEIIMRLEEERSMAGTI</sequence>
<comment type="caution">
    <text evidence="1">The sequence shown here is derived from an EMBL/GenBank/DDBJ whole genome shotgun (WGS) entry which is preliminary data.</text>
</comment>
<dbReference type="EMBL" id="PQIB02000002">
    <property type="protein sequence ID" value="RLN34356.1"/>
    <property type="molecule type" value="Genomic_DNA"/>
</dbReference>
<gene>
    <name evidence="1" type="ORF">C2845_PM03G32080</name>
</gene>